<protein>
    <submittedName>
        <fullName evidence="2">Neprilysin-like protein</fullName>
    </submittedName>
</protein>
<name>A0A1Y3BE13_EURMA</name>
<sequence length="244" mass="28849">MAIKFNSNLTIIYEKLYDFFHACIDQKQRNQNGYEQIYEIIEKLGGWPMLDGRSWNQTDYRWENAYVIDAQLEQEYLIGIEPIIDFRNTSKIIIKLAPPYKTSENIINLMGRNSSVNGDPIMEQTKRLYLKMLKILRQNRRPQENQTDDQLNDQELSAAIDELFDIQLRLQDFASQKHSMSYYQNNYEKHLMNISTIKSNIDFDISYILENIFGRTFTDDEVLFVPDIEYLIHLNPLLAATPKQ</sequence>
<dbReference type="OrthoDB" id="6495573at2759"/>
<dbReference type="Gene3D" id="1.10.1380.10">
    <property type="entry name" value="Neutral endopeptidase , domain2"/>
    <property type="match status" value="1"/>
</dbReference>
<organism evidence="2 3">
    <name type="scientific">Euroglyphus maynei</name>
    <name type="common">Mayne's house dust mite</name>
    <dbReference type="NCBI Taxonomy" id="6958"/>
    <lineage>
        <taxon>Eukaryota</taxon>
        <taxon>Metazoa</taxon>
        <taxon>Ecdysozoa</taxon>
        <taxon>Arthropoda</taxon>
        <taxon>Chelicerata</taxon>
        <taxon>Arachnida</taxon>
        <taxon>Acari</taxon>
        <taxon>Acariformes</taxon>
        <taxon>Sarcoptiformes</taxon>
        <taxon>Astigmata</taxon>
        <taxon>Psoroptidia</taxon>
        <taxon>Analgoidea</taxon>
        <taxon>Pyroglyphidae</taxon>
        <taxon>Pyroglyphinae</taxon>
        <taxon>Euroglyphus</taxon>
    </lineage>
</organism>
<dbReference type="Proteomes" id="UP000194236">
    <property type="component" value="Unassembled WGS sequence"/>
</dbReference>
<dbReference type="EMBL" id="MUJZ01024685">
    <property type="protein sequence ID" value="OTF79139.1"/>
    <property type="molecule type" value="Genomic_DNA"/>
</dbReference>
<dbReference type="Pfam" id="PF05649">
    <property type="entry name" value="Peptidase_M13_N"/>
    <property type="match status" value="1"/>
</dbReference>
<gene>
    <name evidence="2" type="ORF">BLA29_008846</name>
</gene>
<proteinExistence type="predicted"/>
<dbReference type="SUPFAM" id="SSF55486">
    <property type="entry name" value="Metalloproteases ('zincins'), catalytic domain"/>
    <property type="match status" value="1"/>
</dbReference>
<dbReference type="InterPro" id="IPR042089">
    <property type="entry name" value="Peptidase_M13_dom_2"/>
</dbReference>
<comment type="caution">
    <text evidence="2">The sequence shown here is derived from an EMBL/GenBank/DDBJ whole genome shotgun (WGS) entry which is preliminary data.</text>
</comment>
<evidence type="ECO:0000259" key="1">
    <source>
        <dbReference type="Pfam" id="PF05649"/>
    </source>
</evidence>
<dbReference type="GO" id="GO:0006508">
    <property type="term" value="P:proteolysis"/>
    <property type="evidence" value="ECO:0007669"/>
    <property type="project" value="InterPro"/>
</dbReference>
<reference evidence="2 3" key="1">
    <citation type="submission" date="2017-03" db="EMBL/GenBank/DDBJ databases">
        <title>Genome Survey of Euroglyphus maynei.</title>
        <authorList>
            <person name="Arlian L.G."/>
            <person name="Morgan M.S."/>
            <person name="Rider S.D."/>
        </authorList>
    </citation>
    <scope>NUCLEOTIDE SEQUENCE [LARGE SCALE GENOMIC DNA]</scope>
    <source>
        <strain evidence="2">Arlian Lab</strain>
        <tissue evidence="2">Whole body</tissue>
    </source>
</reference>
<keyword evidence="3" id="KW-1185">Reference proteome</keyword>
<evidence type="ECO:0000313" key="2">
    <source>
        <dbReference type="EMBL" id="OTF79139.1"/>
    </source>
</evidence>
<evidence type="ECO:0000313" key="3">
    <source>
        <dbReference type="Proteomes" id="UP000194236"/>
    </source>
</evidence>
<dbReference type="AlphaFoldDB" id="A0A1Y3BE13"/>
<feature type="domain" description="Peptidase M13 N-terminal" evidence="1">
    <location>
        <begin position="14"/>
        <end position="243"/>
    </location>
</feature>
<accession>A0A1Y3BE13</accession>
<dbReference type="InterPro" id="IPR008753">
    <property type="entry name" value="Peptidase_M13_N"/>
</dbReference>